<protein>
    <recommendedName>
        <fullName evidence="3">PilZ domain-containing protein</fullName>
    </recommendedName>
</protein>
<evidence type="ECO:0000313" key="2">
    <source>
        <dbReference type="Proteomes" id="UP001205890"/>
    </source>
</evidence>
<keyword evidence="2" id="KW-1185">Reference proteome</keyword>
<organism evidence="1 2">
    <name type="scientific">Alsobacter ponti</name>
    <dbReference type="NCBI Taxonomy" id="2962936"/>
    <lineage>
        <taxon>Bacteria</taxon>
        <taxon>Pseudomonadati</taxon>
        <taxon>Pseudomonadota</taxon>
        <taxon>Alphaproteobacteria</taxon>
        <taxon>Hyphomicrobiales</taxon>
        <taxon>Alsobacteraceae</taxon>
        <taxon>Alsobacter</taxon>
    </lineage>
</organism>
<accession>A0ABT1LFG9</accession>
<evidence type="ECO:0008006" key="3">
    <source>
        <dbReference type="Google" id="ProtNLM"/>
    </source>
</evidence>
<sequence length="80" mass="8463">MRDISANGAGLGNMPFGLPEDIGLVIPSRNLAVIAKLRWRNGGLGGVSFERACPELLGTREARQATAEEMALRTGILTPS</sequence>
<proteinExistence type="predicted"/>
<name>A0ABT1LFG9_9HYPH</name>
<dbReference type="RefSeq" id="WP_254744634.1">
    <property type="nucleotide sequence ID" value="NZ_JANCLU010000018.1"/>
</dbReference>
<gene>
    <name evidence="1" type="ORF">NK718_16805</name>
</gene>
<evidence type="ECO:0000313" key="1">
    <source>
        <dbReference type="EMBL" id="MCP8940189.1"/>
    </source>
</evidence>
<reference evidence="1 2" key="1">
    <citation type="submission" date="2022-07" db="EMBL/GenBank/DDBJ databases">
        <authorList>
            <person name="Li W.-J."/>
            <person name="Deng Q.-Q."/>
        </authorList>
    </citation>
    <scope>NUCLEOTIDE SEQUENCE [LARGE SCALE GENOMIC DNA]</scope>
    <source>
        <strain evidence="1 2">SYSU M60028</strain>
    </source>
</reference>
<dbReference type="EMBL" id="JANCLU010000018">
    <property type="protein sequence ID" value="MCP8940189.1"/>
    <property type="molecule type" value="Genomic_DNA"/>
</dbReference>
<dbReference type="Proteomes" id="UP001205890">
    <property type="component" value="Unassembled WGS sequence"/>
</dbReference>
<comment type="caution">
    <text evidence="1">The sequence shown here is derived from an EMBL/GenBank/DDBJ whole genome shotgun (WGS) entry which is preliminary data.</text>
</comment>